<evidence type="ECO:0000313" key="3">
    <source>
        <dbReference type="Proteomes" id="UP000008793"/>
    </source>
</evidence>
<gene>
    <name evidence="2" type="ordered locus">EbC_11970</name>
</gene>
<keyword evidence="3" id="KW-1185">Reference proteome</keyword>
<dbReference type="HOGENOM" id="CLU_145987_0_0_6"/>
<dbReference type="Proteomes" id="UP000008793">
    <property type="component" value="Chromosome"/>
</dbReference>
<evidence type="ECO:0000313" key="2">
    <source>
        <dbReference type="EMBL" id="CAX58728.1"/>
    </source>
</evidence>
<dbReference type="InterPro" id="IPR009587">
    <property type="entry name" value="DUF1198"/>
</dbReference>
<dbReference type="AlphaFoldDB" id="D8MPH1"/>
<feature type="region of interest" description="Disordered" evidence="1">
    <location>
        <begin position="141"/>
        <end position="165"/>
    </location>
</feature>
<dbReference type="Pfam" id="PF06711">
    <property type="entry name" value="DUF1198"/>
    <property type="match status" value="1"/>
</dbReference>
<dbReference type="RefSeq" id="WP_013201224.1">
    <property type="nucleotide sequence ID" value="NC_014306.1"/>
</dbReference>
<name>D8MPH1_ERWBE</name>
<evidence type="ECO:0000256" key="1">
    <source>
        <dbReference type="SAM" id="MobiDB-lite"/>
    </source>
</evidence>
<proteinExistence type="predicted"/>
<sequence length="165" mass="19159">MIWLMLVTLVVVFIIGFRVLNSQTRRASKALTKRLNLEPVYVESLINTMGRVAGEEFVQYLARDNEAHIANGASVLLIYQVFIVDESDESLMFWRGVLRKAYLPTELSNEHVRLAMSFLRELEPDAQEMLAFRQRYNARFAPPDDHSPDEPHNNVYSLHSRLDRH</sequence>
<feature type="compositionally biased region" description="Basic and acidic residues" evidence="1">
    <location>
        <begin position="142"/>
        <end position="152"/>
    </location>
</feature>
<organism evidence="3">
    <name type="scientific">Erwinia billingiae (strain Eb661)</name>
    <dbReference type="NCBI Taxonomy" id="634500"/>
    <lineage>
        <taxon>Bacteria</taxon>
        <taxon>Pseudomonadati</taxon>
        <taxon>Pseudomonadota</taxon>
        <taxon>Gammaproteobacteria</taxon>
        <taxon>Enterobacterales</taxon>
        <taxon>Erwiniaceae</taxon>
        <taxon>Erwinia</taxon>
    </lineage>
</organism>
<dbReference type="GeneID" id="90511214"/>
<dbReference type="EMBL" id="FP236843">
    <property type="protein sequence ID" value="CAX58728.1"/>
    <property type="molecule type" value="Genomic_DNA"/>
</dbReference>
<accession>D8MPH1</accession>
<protein>
    <submittedName>
        <fullName evidence="2">Conserved uncharacterized protein</fullName>
    </submittedName>
</protein>
<reference evidence="2 3" key="1">
    <citation type="journal article" date="2010" name="BMC Genomics">
        <title>Genome comparison of the epiphytic bacteria Erwinia billingiae and E. tasmaniensis with the pear pathogen E. pyrifoliae.</title>
        <authorList>
            <person name="Kube M."/>
            <person name="Migdoll A.M."/>
            <person name="Gehring I."/>
            <person name="Heitmann K."/>
            <person name="Mayer Y."/>
            <person name="Kuhl H."/>
            <person name="Knaust F."/>
            <person name="Geider K."/>
            <person name="Reinhardt R."/>
        </authorList>
    </citation>
    <scope>NUCLEOTIDE SEQUENCE [LARGE SCALE GENOMIC DNA]</scope>
    <source>
        <strain evidence="2 3">Eb661</strain>
    </source>
</reference>
<dbReference type="KEGG" id="ebi:EbC_11970"/>
<dbReference type="eggNOG" id="ENOG502ZBKK">
    <property type="taxonomic scope" value="Bacteria"/>
</dbReference>